<keyword evidence="1" id="KW-0175">Coiled coil</keyword>
<protein>
    <submittedName>
        <fullName evidence="3">Putative</fullName>
    </submittedName>
</protein>
<dbReference type="Proteomes" id="UP001642464">
    <property type="component" value="Unassembled WGS sequence"/>
</dbReference>
<accession>A0ABP0Q0Z0</accession>
<feature type="region of interest" description="Disordered" evidence="2">
    <location>
        <begin position="270"/>
        <end position="572"/>
    </location>
</feature>
<evidence type="ECO:0000256" key="2">
    <source>
        <dbReference type="SAM" id="MobiDB-lite"/>
    </source>
</evidence>
<gene>
    <name evidence="3" type="ORF">SCF082_LOCUS38787</name>
</gene>
<evidence type="ECO:0000313" key="3">
    <source>
        <dbReference type="EMBL" id="CAK9081513.1"/>
    </source>
</evidence>
<name>A0ABP0Q0Z0_9DINO</name>
<feature type="compositionally biased region" description="Basic and acidic residues" evidence="2">
    <location>
        <begin position="454"/>
        <end position="515"/>
    </location>
</feature>
<reference evidence="3 4" key="1">
    <citation type="submission" date="2024-02" db="EMBL/GenBank/DDBJ databases">
        <authorList>
            <person name="Chen Y."/>
            <person name="Shah S."/>
            <person name="Dougan E. K."/>
            <person name="Thang M."/>
            <person name="Chan C."/>
        </authorList>
    </citation>
    <scope>NUCLEOTIDE SEQUENCE [LARGE SCALE GENOMIC DNA]</scope>
</reference>
<comment type="caution">
    <text evidence="3">The sequence shown here is derived from an EMBL/GenBank/DDBJ whole genome shotgun (WGS) entry which is preliminary data.</text>
</comment>
<feature type="compositionally biased region" description="Low complexity" evidence="2">
    <location>
        <begin position="365"/>
        <end position="376"/>
    </location>
</feature>
<feature type="compositionally biased region" description="Basic and acidic residues" evidence="2">
    <location>
        <begin position="523"/>
        <end position="534"/>
    </location>
</feature>
<feature type="compositionally biased region" description="Polar residues" evidence="2">
    <location>
        <begin position="283"/>
        <end position="295"/>
    </location>
</feature>
<evidence type="ECO:0000313" key="4">
    <source>
        <dbReference type="Proteomes" id="UP001642464"/>
    </source>
</evidence>
<feature type="compositionally biased region" description="Basic and acidic residues" evidence="2">
    <location>
        <begin position="330"/>
        <end position="346"/>
    </location>
</feature>
<feature type="coiled-coil region" evidence="1">
    <location>
        <begin position="182"/>
        <end position="215"/>
    </location>
</feature>
<feature type="compositionally biased region" description="Acidic residues" evidence="2">
    <location>
        <begin position="415"/>
        <end position="424"/>
    </location>
</feature>
<sequence length="605" mass="66725">MQSGECMIRVGPSTRKLPPVEPSSGLPGTSASSLVLGSAGQGAGAVLVPGERRFCLTLQGFHFQSDPSMEPRLLEVQPWGLLRLQGKTPGKKWVESFETGEEEELEVDEPIEIEEPVVLPPPGEAPAASVEGIASPATVPMEGPRRALTFQTPPPKGCDEPPSSSAEKIPKPHEMELRVKLLKQLEEDYQHLTSLMEKQQELLDLEKKTHEILQNGSMDFAETLPLPTHELWGNHFSQPEDIKPFPQPEQKRIEVEVDPDHSLLTQKTLVLGETDQPDDASFQGPNEQQVSSTTIVIHLEDAEKGPLENGGEPGFAPKLPEETPESEPQALKEPEAHDPNHDHPVPEGELPDPAPPSDAGMPSLGAAAGPAEPGPGSISELQAKAAEVMKRTAHINPTEQNKMTAKKNKNKKDEEKEEEEQDSGEDCKPKRKGRKPKEPKEPKAKAKGRAKKQEKKEQEGGKKEPENSTRESKSKGRKDGRDNQKVCKGKEEKETAEEKVRKGKEKDASKDESRKGKGKRTNKQHEQEKEHTAGEKTAVPEGQDQPVAARNGRKKKEYETQEAAQAAAKRSRKCCAYGAEYRKQLEIHGEVEARKRARLAYQMTQ</sequence>
<organism evidence="3 4">
    <name type="scientific">Durusdinium trenchii</name>
    <dbReference type="NCBI Taxonomy" id="1381693"/>
    <lineage>
        <taxon>Eukaryota</taxon>
        <taxon>Sar</taxon>
        <taxon>Alveolata</taxon>
        <taxon>Dinophyceae</taxon>
        <taxon>Suessiales</taxon>
        <taxon>Symbiodiniaceae</taxon>
        <taxon>Durusdinium</taxon>
    </lineage>
</organism>
<proteinExistence type="predicted"/>
<feature type="region of interest" description="Disordered" evidence="2">
    <location>
        <begin position="138"/>
        <end position="169"/>
    </location>
</feature>
<feature type="region of interest" description="Disordered" evidence="2">
    <location>
        <begin position="1"/>
        <end position="31"/>
    </location>
</feature>
<dbReference type="EMBL" id="CAXAMM010038851">
    <property type="protein sequence ID" value="CAK9081513.1"/>
    <property type="molecule type" value="Genomic_DNA"/>
</dbReference>
<evidence type="ECO:0000256" key="1">
    <source>
        <dbReference type="SAM" id="Coils"/>
    </source>
</evidence>
<keyword evidence="4" id="KW-1185">Reference proteome</keyword>